<dbReference type="AlphaFoldDB" id="A0AAV4SJ62"/>
<name>A0AAV4SJ62_9ARAC</name>
<feature type="transmembrane region" description="Helical" evidence="1">
    <location>
        <begin position="99"/>
        <end position="119"/>
    </location>
</feature>
<organism evidence="2 3">
    <name type="scientific">Caerostris darwini</name>
    <dbReference type="NCBI Taxonomy" id="1538125"/>
    <lineage>
        <taxon>Eukaryota</taxon>
        <taxon>Metazoa</taxon>
        <taxon>Ecdysozoa</taxon>
        <taxon>Arthropoda</taxon>
        <taxon>Chelicerata</taxon>
        <taxon>Arachnida</taxon>
        <taxon>Araneae</taxon>
        <taxon>Araneomorphae</taxon>
        <taxon>Entelegynae</taxon>
        <taxon>Araneoidea</taxon>
        <taxon>Araneidae</taxon>
        <taxon>Caerostris</taxon>
    </lineage>
</organism>
<evidence type="ECO:0000256" key="1">
    <source>
        <dbReference type="SAM" id="Phobius"/>
    </source>
</evidence>
<feature type="transmembrane region" description="Helical" evidence="1">
    <location>
        <begin position="147"/>
        <end position="164"/>
    </location>
</feature>
<keyword evidence="1" id="KW-0812">Transmembrane</keyword>
<sequence>MQRHFRPNKVNILNQKSSKRHRPKYDRKKPTLENVFSQLFTFFQLMGVILTPKESRPKKAIVRYYIWKIISYTINFLLVWHCCFCITVFILAGDSRREIVTLTHIFLIVNFRIFLLRALKRISHLIHVVLNISGNFLKSKEVKRIQLINCTIFLVCFILTFIFTTTNLTKGNLGQILIPLIQSSNGIVKFILSYVLRICFVAGMNFYFNAYVLMGLVVILLYDVRCALLCAFENISVALKKSETASEILKTIRLYADVIQVMEMLEDMLSLPLYFHGICCAIGLYRVGYAVAFLPQTKVLFYVHCCTFLGVSLAMLVAVIMMASEITETFHTVRQFMISKQSDLEVEKKLSELRWRQKDINRKIHLSFWDTYVIDRSLVWKTLKTLFEYGLLVGTLGRVSDKTV</sequence>
<feature type="transmembrane region" description="Helical" evidence="1">
    <location>
        <begin position="72"/>
        <end position="93"/>
    </location>
</feature>
<evidence type="ECO:0000313" key="3">
    <source>
        <dbReference type="Proteomes" id="UP001054837"/>
    </source>
</evidence>
<protein>
    <recommendedName>
        <fullName evidence="4">Gustatory receptor</fullName>
    </recommendedName>
</protein>
<accession>A0AAV4SJ62</accession>
<dbReference type="EMBL" id="BPLQ01007760">
    <property type="protein sequence ID" value="GIY32252.1"/>
    <property type="molecule type" value="Genomic_DNA"/>
</dbReference>
<proteinExistence type="predicted"/>
<evidence type="ECO:0000313" key="2">
    <source>
        <dbReference type="EMBL" id="GIY32252.1"/>
    </source>
</evidence>
<evidence type="ECO:0008006" key="4">
    <source>
        <dbReference type="Google" id="ProtNLM"/>
    </source>
</evidence>
<feature type="transmembrane region" description="Helical" evidence="1">
    <location>
        <begin position="299"/>
        <end position="323"/>
    </location>
</feature>
<feature type="transmembrane region" description="Helical" evidence="1">
    <location>
        <begin position="273"/>
        <end position="292"/>
    </location>
</feature>
<keyword evidence="1" id="KW-1133">Transmembrane helix</keyword>
<comment type="caution">
    <text evidence="2">The sequence shown here is derived from an EMBL/GenBank/DDBJ whole genome shotgun (WGS) entry which is preliminary data.</text>
</comment>
<reference evidence="2 3" key="1">
    <citation type="submission" date="2021-06" db="EMBL/GenBank/DDBJ databases">
        <title>Caerostris darwini draft genome.</title>
        <authorList>
            <person name="Kono N."/>
            <person name="Arakawa K."/>
        </authorList>
    </citation>
    <scope>NUCLEOTIDE SEQUENCE [LARGE SCALE GENOMIC DNA]</scope>
</reference>
<feature type="transmembrane region" description="Helical" evidence="1">
    <location>
        <begin position="176"/>
        <end position="196"/>
    </location>
</feature>
<keyword evidence="1" id="KW-0472">Membrane</keyword>
<dbReference type="Proteomes" id="UP001054837">
    <property type="component" value="Unassembled WGS sequence"/>
</dbReference>
<keyword evidence="3" id="KW-1185">Reference proteome</keyword>
<feature type="transmembrane region" description="Helical" evidence="1">
    <location>
        <begin position="208"/>
        <end position="232"/>
    </location>
</feature>
<gene>
    <name evidence="2" type="ORF">CDAR_451461</name>
</gene>